<gene>
    <name evidence="1" type="ORF">Pflav_055990</name>
</gene>
<sequence>MLGVFGDPALTGKSILDDLREGKPTVMMALARSGADRTQAARLRDLFGNPDLDSGGAEDLRAIIVDTGALERIEQMIRVRADAAVAALAEAPIPADAREALVALAASAINRQR</sequence>
<dbReference type="EMBL" id="AP022870">
    <property type="protein sequence ID" value="BCB79189.1"/>
    <property type="molecule type" value="Genomic_DNA"/>
</dbReference>
<dbReference type="AlphaFoldDB" id="A0A6F8XZH6"/>
<reference evidence="1 2" key="2">
    <citation type="submission" date="2020-03" db="EMBL/GenBank/DDBJ databases">
        <authorList>
            <person name="Ichikawa N."/>
            <person name="Kimura A."/>
            <person name="Kitahashi Y."/>
            <person name="Uohara A."/>
        </authorList>
    </citation>
    <scope>NUCLEOTIDE SEQUENCE [LARGE SCALE GENOMIC DNA]</scope>
    <source>
        <strain evidence="1 2">NBRC 107702</strain>
    </source>
</reference>
<protein>
    <recommendedName>
        <fullName evidence="3">Polyprenyl synthetase</fullName>
    </recommendedName>
</protein>
<proteinExistence type="predicted"/>
<evidence type="ECO:0000313" key="2">
    <source>
        <dbReference type="Proteomes" id="UP000502508"/>
    </source>
</evidence>
<dbReference type="InterPro" id="IPR008949">
    <property type="entry name" value="Isoprenoid_synthase_dom_sf"/>
</dbReference>
<evidence type="ECO:0008006" key="3">
    <source>
        <dbReference type="Google" id="ProtNLM"/>
    </source>
</evidence>
<name>A0A6F8XZH6_9ACTN</name>
<reference evidence="1 2" key="1">
    <citation type="submission" date="2020-03" db="EMBL/GenBank/DDBJ databases">
        <title>Whole genome shotgun sequence of Phytohabitans flavus NBRC 107702.</title>
        <authorList>
            <person name="Komaki H."/>
            <person name="Tamura T."/>
        </authorList>
    </citation>
    <scope>NUCLEOTIDE SEQUENCE [LARGE SCALE GENOMIC DNA]</scope>
    <source>
        <strain evidence="1 2">NBRC 107702</strain>
    </source>
</reference>
<evidence type="ECO:0000313" key="1">
    <source>
        <dbReference type="EMBL" id="BCB79189.1"/>
    </source>
</evidence>
<accession>A0A6F8XZH6</accession>
<organism evidence="1 2">
    <name type="scientific">Phytohabitans flavus</name>
    <dbReference type="NCBI Taxonomy" id="1076124"/>
    <lineage>
        <taxon>Bacteria</taxon>
        <taxon>Bacillati</taxon>
        <taxon>Actinomycetota</taxon>
        <taxon>Actinomycetes</taxon>
        <taxon>Micromonosporales</taxon>
        <taxon>Micromonosporaceae</taxon>
    </lineage>
</organism>
<dbReference type="Gene3D" id="1.10.600.10">
    <property type="entry name" value="Farnesyl Diphosphate Synthase"/>
    <property type="match status" value="1"/>
</dbReference>
<dbReference type="Proteomes" id="UP000502508">
    <property type="component" value="Chromosome"/>
</dbReference>
<dbReference type="SUPFAM" id="SSF48576">
    <property type="entry name" value="Terpenoid synthases"/>
    <property type="match status" value="1"/>
</dbReference>
<dbReference type="KEGG" id="pfla:Pflav_055990"/>
<keyword evidence="2" id="KW-1185">Reference proteome</keyword>